<dbReference type="AlphaFoldDB" id="A0A4C1Z2L7"/>
<gene>
    <name evidence="2" type="ORF">EVAR_62377_1</name>
</gene>
<name>A0A4C1Z2L7_EUMVA</name>
<proteinExistence type="predicted"/>
<evidence type="ECO:0000313" key="3">
    <source>
        <dbReference type="Proteomes" id="UP000299102"/>
    </source>
</evidence>
<reference evidence="2 3" key="1">
    <citation type="journal article" date="2019" name="Commun. Biol.">
        <title>The bagworm genome reveals a unique fibroin gene that provides high tensile strength.</title>
        <authorList>
            <person name="Kono N."/>
            <person name="Nakamura H."/>
            <person name="Ohtoshi R."/>
            <person name="Tomita M."/>
            <person name="Numata K."/>
            <person name="Arakawa K."/>
        </authorList>
    </citation>
    <scope>NUCLEOTIDE SEQUENCE [LARGE SCALE GENOMIC DNA]</scope>
</reference>
<protein>
    <submittedName>
        <fullName evidence="2">Uncharacterized protein</fullName>
    </submittedName>
</protein>
<evidence type="ECO:0000256" key="1">
    <source>
        <dbReference type="SAM" id="SignalP"/>
    </source>
</evidence>
<feature type="chain" id="PRO_5020031374" evidence="1">
    <location>
        <begin position="23"/>
        <end position="111"/>
    </location>
</feature>
<organism evidence="2 3">
    <name type="scientific">Eumeta variegata</name>
    <name type="common">Bagworm moth</name>
    <name type="synonym">Eumeta japonica</name>
    <dbReference type="NCBI Taxonomy" id="151549"/>
    <lineage>
        <taxon>Eukaryota</taxon>
        <taxon>Metazoa</taxon>
        <taxon>Ecdysozoa</taxon>
        <taxon>Arthropoda</taxon>
        <taxon>Hexapoda</taxon>
        <taxon>Insecta</taxon>
        <taxon>Pterygota</taxon>
        <taxon>Neoptera</taxon>
        <taxon>Endopterygota</taxon>
        <taxon>Lepidoptera</taxon>
        <taxon>Glossata</taxon>
        <taxon>Ditrysia</taxon>
        <taxon>Tineoidea</taxon>
        <taxon>Psychidae</taxon>
        <taxon>Oiketicinae</taxon>
        <taxon>Eumeta</taxon>
    </lineage>
</organism>
<dbReference type="Proteomes" id="UP000299102">
    <property type="component" value="Unassembled WGS sequence"/>
</dbReference>
<dbReference type="OrthoDB" id="5985335at2759"/>
<comment type="caution">
    <text evidence="2">The sequence shown here is derived from an EMBL/GenBank/DDBJ whole genome shotgun (WGS) entry which is preliminary data.</text>
</comment>
<feature type="signal peptide" evidence="1">
    <location>
        <begin position="1"/>
        <end position="22"/>
    </location>
</feature>
<sequence>MHYKAWLPLVLSVDSSAYAVLAHRYPNGYVREVRCGCEDWTGMEEDGMRWRPTVSAENTRGRGGQVPTKPRDVNMNTSWQYGYASLCEGSKHIITVNNLKPESKAMPKDIV</sequence>
<keyword evidence="1" id="KW-0732">Signal</keyword>
<dbReference type="EMBL" id="BGZK01001485">
    <property type="protein sequence ID" value="GBP80847.1"/>
    <property type="molecule type" value="Genomic_DNA"/>
</dbReference>
<accession>A0A4C1Z2L7</accession>
<evidence type="ECO:0000313" key="2">
    <source>
        <dbReference type="EMBL" id="GBP80847.1"/>
    </source>
</evidence>
<keyword evidence="3" id="KW-1185">Reference proteome</keyword>